<proteinExistence type="predicted"/>
<organism evidence="2 3">
    <name type="scientific">Brassica napus</name>
    <name type="common">Rape</name>
    <dbReference type="NCBI Taxonomy" id="3708"/>
    <lineage>
        <taxon>Eukaryota</taxon>
        <taxon>Viridiplantae</taxon>
        <taxon>Streptophyta</taxon>
        <taxon>Embryophyta</taxon>
        <taxon>Tracheophyta</taxon>
        <taxon>Spermatophyta</taxon>
        <taxon>Magnoliopsida</taxon>
        <taxon>eudicotyledons</taxon>
        <taxon>Gunneridae</taxon>
        <taxon>Pentapetalae</taxon>
        <taxon>rosids</taxon>
        <taxon>malvids</taxon>
        <taxon>Brassicales</taxon>
        <taxon>Brassicaceae</taxon>
        <taxon>Brassiceae</taxon>
        <taxon>Brassica</taxon>
    </lineage>
</organism>
<dbReference type="EMBL" id="JAGKQM010000004">
    <property type="protein sequence ID" value="KAH0928098.1"/>
    <property type="molecule type" value="Genomic_DNA"/>
</dbReference>
<sequence>MLLTLGTPAGFTRRTLSPIGEERLQPRRLCFSSGCALPLERSIFLMRNCVSKVATSGLSLKVKGSTSKPLPLELPDFSQPPEPPDPPDPPPEPLDVPLLKTTASLQDMTYPPSPPISIDLCGAFPSRSRTPLLHLPTTSIAAKCLFPESGGQMKCRQDSTGEESAEQHRSTDVPLSNLHGGKYMGFIKLCSVLDVGSFSNPSIFISMFICDNQTTKGIHSMLYREASSTSSSAWERSLSSSFPLEERSLMSFFLLRKRQFSHSSCQRERSVSSHSFSWRGVLSELFLMKNSNFLTSLFSCVEVCTGPEETIEFALSYFVGGGWCLTSHFKVTKFQPSGYAVNLQSMESRLVSDLQAFEDLSSLISVAFMFYCNDQRGWLIPSCNPEI</sequence>
<dbReference type="Proteomes" id="UP000824890">
    <property type="component" value="Unassembled WGS sequence"/>
</dbReference>
<gene>
    <name evidence="2" type="ORF">HID58_013825</name>
</gene>
<evidence type="ECO:0000313" key="3">
    <source>
        <dbReference type="Proteomes" id="UP000824890"/>
    </source>
</evidence>
<feature type="region of interest" description="Disordered" evidence="1">
    <location>
        <begin position="63"/>
        <end position="97"/>
    </location>
</feature>
<reference evidence="2 3" key="1">
    <citation type="submission" date="2021-05" db="EMBL/GenBank/DDBJ databases">
        <title>Genome Assembly of Synthetic Allotetraploid Brassica napus Reveals Homoeologous Exchanges between Subgenomes.</title>
        <authorList>
            <person name="Davis J.T."/>
        </authorList>
    </citation>
    <scope>NUCLEOTIDE SEQUENCE [LARGE SCALE GENOMIC DNA]</scope>
    <source>
        <strain evidence="3">cv. Da-Ae</strain>
        <tissue evidence="2">Seedling</tissue>
    </source>
</reference>
<accession>A0ABQ8DFZ3</accession>
<evidence type="ECO:0000256" key="1">
    <source>
        <dbReference type="SAM" id="MobiDB-lite"/>
    </source>
</evidence>
<protein>
    <submittedName>
        <fullName evidence="2">Uncharacterized protein</fullName>
    </submittedName>
</protein>
<comment type="caution">
    <text evidence="2">The sequence shown here is derived from an EMBL/GenBank/DDBJ whole genome shotgun (WGS) entry which is preliminary data.</text>
</comment>
<evidence type="ECO:0000313" key="2">
    <source>
        <dbReference type="EMBL" id="KAH0928098.1"/>
    </source>
</evidence>
<name>A0ABQ8DFZ3_BRANA</name>
<keyword evidence="3" id="KW-1185">Reference proteome</keyword>
<feature type="compositionally biased region" description="Pro residues" evidence="1">
    <location>
        <begin position="78"/>
        <end position="94"/>
    </location>
</feature>